<reference evidence="3 4" key="1">
    <citation type="journal article" date="2019" name="Int. J. Syst. Evol. Microbiol.">
        <title>The Global Catalogue of Microorganisms (GCM) 10K type strain sequencing project: providing services to taxonomists for standard genome sequencing and annotation.</title>
        <authorList>
            <consortium name="The Broad Institute Genomics Platform"/>
            <consortium name="The Broad Institute Genome Sequencing Center for Infectious Disease"/>
            <person name="Wu L."/>
            <person name="Ma J."/>
        </authorList>
    </citation>
    <scope>NUCLEOTIDE SEQUENCE [LARGE SCALE GENOMIC DNA]</scope>
    <source>
        <strain evidence="3 4">JCM 3325</strain>
    </source>
</reference>
<evidence type="ECO:0000256" key="1">
    <source>
        <dbReference type="SAM" id="MobiDB-lite"/>
    </source>
</evidence>
<dbReference type="EMBL" id="BAAARW010000022">
    <property type="protein sequence ID" value="GAA2437869.1"/>
    <property type="molecule type" value="Genomic_DNA"/>
</dbReference>
<keyword evidence="4" id="KW-1185">Reference proteome</keyword>
<accession>A0ABN3JR93</accession>
<comment type="caution">
    <text evidence="3">The sequence shown here is derived from an EMBL/GenBank/DDBJ whole genome shotgun (WGS) entry which is preliminary data.</text>
</comment>
<proteinExistence type="predicted"/>
<feature type="region of interest" description="Disordered" evidence="1">
    <location>
        <begin position="141"/>
        <end position="181"/>
    </location>
</feature>
<evidence type="ECO:0000313" key="4">
    <source>
        <dbReference type="Proteomes" id="UP001501231"/>
    </source>
</evidence>
<feature type="compositionally biased region" description="Basic and acidic residues" evidence="1">
    <location>
        <begin position="141"/>
        <end position="154"/>
    </location>
</feature>
<evidence type="ECO:0000259" key="2">
    <source>
        <dbReference type="Pfam" id="PF20229"/>
    </source>
</evidence>
<sequence>MNGPPPRPGEWVLLSYRVPREPSAPRIAVWRKLKRLGVAQLGDGLVALPCDARTREQLEWIAEEVTEAGGTAGLWLARPATQAQERALAAAMAQARAQEYAAVREEALAALALTGAARAGAVRRLRGELRRIMRRDYFPPAERDQARAAVEDLTRPSAAPALPQTDTAVADTGAAAIEEPS</sequence>
<name>A0ABN3JR93_9ACTN</name>
<dbReference type="Proteomes" id="UP001501231">
    <property type="component" value="Unassembled WGS sequence"/>
</dbReference>
<feature type="compositionally biased region" description="Low complexity" evidence="1">
    <location>
        <begin position="165"/>
        <end position="181"/>
    </location>
</feature>
<feature type="domain" description="ChrB N-terminal" evidence="2">
    <location>
        <begin position="26"/>
        <end position="102"/>
    </location>
</feature>
<evidence type="ECO:0000313" key="3">
    <source>
        <dbReference type="EMBL" id="GAA2437869.1"/>
    </source>
</evidence>
<gene>
    <name evidence="3" type="ORF">GCM10010191_61170</name>
</gene>
<organism evidence="3 4">
    <name type="scientific">Actinomadura vinacea</name>
    <dbReference type="NCBI Taxonomy" id="115336"/>
    <lineage>
        <taxon>Bacteria</taxon>
        <taxon>Bacillati</taxon>
        <taxon>Actinomycetota</taxon>
        <taxon>Actinomycetes</taxon>
        <taxon>Streptosporangiales</taxon>
        <taxon>Thermomonosporaceae</taxon>
        <taxon>Actinomadura</taxon>
    </lineage>
</organism>
<dbReference type="InterPro" id="IPR046858">
    <property type="entry name" value="ChrB_N"/>
</dbReference>
<protein>
    <recommendedName>
        <fullName evidence="2">ChrB N-terminal domain-containing protein</fullName>
    </recommendedName>
</protein>
<dbReference type="Pfam" id="PF20229">
    <property type="entry name" value="ChrB_N"/>
    <property type="match status" value="1"/>
</dbReference>